<dbReference type="Proteomes" id="UP001151088">
    <property type="component" value="Unassembled WGS sequence"/>
</dbReference>
<sequence>MIAFCEMGAAAAGAVALGSLVAGPAGAAVLTGAGNLPAPAGNFAPEVPSPESLAPDGLAPEGFAGAAPDGTPAEEAYWVWRNGRRIWIQPRRRRVCRNVRVRGGWVRRCWWQ</sequence>
<comment type="caution">
    <text evidence="3">The sequence shown here is derived from an EMBL/GenBank/DDBJ whole genome shotgun (WGS) entry which is preliminary data.</text>
</comment>
<keyword evidence="4" id="KW-1185">Reference proteome</keyword>
<accession>A0A9X2PGL3</accession>
<dbReference type="AlphaFoldDB" id="A0A9X2PGL3"/>
<reference evidence="3" key="1">
    <citation type="submission" date="2022-08" db="EMBL/GenBank/DDBJ databases">
        <authorList>
            <person name="Li F."/>
        </authorList>
    </citation>
    <scope>NUCLEOTIDE SEQUENCE</scope>
    <source>
        <strain evidence="3">MQZ15Z-1</strain>
    </source>
</reference>
<dbReference type="EMBL" id="JANTHZ010000002">
    <property type="protein sequence ID" value="MCS0495077.1"/>
    <property type="molecule type" value="Genomic_DNA"/>
</dbReference>
<organism evidence="3 4">
    <name type="scientific">Ancylobacter mangrovi</name>
    <dbReference type="NCBI Taxonomy" id="2972472"/>
    <lineage>
        <taxon>Bacteria</taxon>
        <taxon>Pseudomonadati</taxon>
        <taxon>Pseudomonadota</taxon>
        <taxon>Alphaproteobacteria</taxon>
        <taxon>Hyphomicrobiales</taxon>
        <taxon>Xanthobacteraceae</taxon>
        <taxon>Ancylobacter</taxon>
    </lineage>
</organism>
<gene>
    <name evidence="3" type="ORF">NVS89_08205</name>
</gene>
<evidence type="ECO:0000313" key="3">
    <source>
        <dbReference type="EMBL" id="MCS0495077.1"/>
    </source>
</evidence>
<feature type="region of interest" description="Disordered" evidence="1">
    <location>
        <begin position="41"/>
        <end position="68"/>
    </location>
</feature>
<feature type="chain" id="PRO_5040845187" evidence="2">
    <location>
        <begin position="28"/>
        <end position="112"/>
    </location>
</feature>
<evidence type="ECO:0000256" key="1">
    <source>
        <dbReference type="SAM" id="MobiDB-lite"/>
    </source>
</evidence>
<evidence type="ECO:0000313" key="4">
    <source>
        <dbReference type="Proteomes" id="UP001151088"/>
    </source>
</evidence>
<proteinExistence type="predicted"/>
<protein>
    <submittedName>
        <fullName evidence="3">Uncharacterized protein</fullName>
    </submittedName>
</protein>
<evidence type="ECO:0000256" key="2">
    <source>
        <dbReference type="SAM" id="SignalP"/>
    </source>
</evidence>
<feature type="signal peptide" evidence="2">
    <location>
        <begin position="1"/>
        <end position="27"/>
    </location>
</feature>
<name>A0A9X2PGL3_9HYPH</name>
<dbReference type="RefSeq" id="WP_258732118.1">
    <property type="nucleotide sequence ID" value="NZ_JANTHZ010000002.1"/>
</dbReference>
<keyword evidence="2" id="KW-0732">Signal</keyword>